<evidence type="ECO:0000313" key="1">
    <source>
        <dbReference type="EMBL" id="GCE29016.1"/>
    </source>
</evidence>
<proteinExistence type="predicted"/>
<sequence length="85" mass="9516">MSKKMIIASPYSIEEDAFIVELTDDDLENVNGSGGYSPMAEMNTMMAQVSAMVHREMATGHYYKLRRFVTAVCKCVQAELADMNK</sequence>
<gene>
    <name evidence="1" type="ORF">KDA_45000</name>
</gene>
<dbReference type="AlphaFoldDB" id="A0A402BCG2"/>
<organism evidence="1 2">
    <name type="scientific">Dictyobacter alpinus</name>
    <dbReference type="NCBI Taxonomy" id="2014873"/>
    <lineage>
        <taxon>Bacteria</taxon>
        <taxon>Bacillati</taxon>
        <taxon>Chloroflexota</taxon>
        <taxon>Ktedonobacteria</taxon>
        <taxon>Ktedonobacterales</taxon>
        <taxon>Dictyobacteraceae</taxon>
        <taxon>Dictyobacter</taxon>
    </lineage>
</organism>
<dbReference type="Proteomes" id="UP000287171">
    <property type="component" value="Unassembled WGS sequence"/>
</dbReference>
<dbReference type="RefSeq" id="WP_126629166.1">
    <property type="nucleotide sequence ID" value="NZ_BIFT01000001.1"/>
</dbReference>
<evidence type="ECO:0000313" key="2">
    <source>
        <dbReference type="Proteomes" id="UP000287171"/>
    </source>
</evidence>
<protein>
    <submittedName>
        <fullName evidence="1">Uncharacterized protein</fullName>
    </submittedName>
</protein>
<accession>A0A402BCG2</accession>
<name>A0A402BCG2_9CHLR</name>
<reference evidence="2" key="1">
    <citation type="submission" date="2018-12" db="EMBL/GenBank/DDBJ databases">
        <title>Tengunoibacter tsumagoiensis gen. nov., sp. nov., Dictyobacter kobayashii sp. nov., D. alpinus sp. nov., and D. joshuensis sp. nov. and description of Dictyobacteraceae fam. nov. within the order Ktedonobacterales isolated from Tengu-no-mugimeshi.</title>
        <authorList>
            <person name="Wang C.M."/>
            <person name="Zheng Y."/>
            <person name="Sakai Y."/>
            <person name="Toyoda A."/>
            <person name="Minakuchi Y."/>
            <person name="Abe K."/>
            <person name="Yokota A."/>
            <person name="Yabe S."/>
        </authorList>
    </citation>
    <scope>NUCLEOTIDE SEQUENCE [LARGE SCALE GENOMIC DNA]</scope>
    <source>
        <strain evidence="2">Uno16</strain>
    </source>
</reference>
<dbReference type="EMBL" id="BIFT01000001">
    <property type="protein sequence ID" value="GCE29016.1"/>
    <property type="molecule type" value="Genomic_DNA"/>
</dbReference>
<keyword evidence="2" id="KW-1185">Reference proteome</keyword>
<comment type="caution">
    <text evidence="1">The sequence shown here is derived from an EMBL/GenBank/DDBJ whole genome shotgun (WGS) entry which is preliminary data.</text>
</comment>